<keyword evidence="2" id="KW-0808">Transferase</keyword>
<dbReference type="GO" id="GO:0009252">
    <property type="term" value="P:peptidoglycan biosynthetic process"/>
    <property type="evidence" value="ECO:0007669"/>
    <property type="project" value="TreeGrafter"/>
</dbReference>
<dbReference type="Gene3D" id="3.40.710.10">
    <property type="entry name" value="DD-peptidase/beta-lactamase superfamily"/>
    <property type="match status" value="1"/>
</dbReference>
<dbReference type="Proteomes" id="UP000321083">
    <property type="component" value="Unassembled WGS sequence"/>
</dbReference>
<organism evidence="3 4">
    <name type="scientific">Planctomyces bekefii</name>
    <dbReference type="NCBI Taxonomy" id="1653850"/>
    <lineage>
        <taxon>Bacteria</taxon>
        <taxon>Pseudomonadati</taxon>
        <taxon>Planctomycetota</taxon>
        <taxon>Planctomycetia</taxon>
        <taxon>Planctomycetales</taxon>
        <taxon>Planctomycetaceae</taxon>
        <taxon>Planctomyces</taxon>
    </lineage>
</organism>
<dbReference type="PANTHER" id="PTHR32282">
    <property type="entry name" value="BINDING PROTEIN TRANSPEPTIDASE, PUTATIVE-RELATED"/>
    <property type="match status" value="1"/>
</dbReference>
<dbReference type="AlphaFoldDB" id="A0A5C6M6C3"/>
<evidence type="ECO:0000313" key="3">
    <source>
        <dbReference type="EMBL" id="TWW09552.1"/>
    </source>
</evidence>
<dbReference type="SUPFAM" id="SSF56601">
    <property type="entry name" value="beta-lactamase/transpeptidase-like"/>
    <property type="match status" value="1"/>
</dbReference>
<dbReference type="InterPro" id="IPR050396">
    <property type="entry name" value="Glycosyltr_51/Transpeptidase"/>
</dbReference>
<dbReference type="EMBL" id="SRHE01000241">
    <property type="protein sequence ID" value="TWW09552.1"/>
    <property type="molecule type" value="Genomic_DNA"/>
</dbReference>
<sequence length="126" mass="13509">MLSEDIARSLRAALRTVVDEGTAIRLKEAFKMADGSILAVGGKTGTGDNRYSIFAPGGRVIESKSMSRTATFAFYIGDRFFGTVTAYVPSAHAGNFSFTSALPVQILKILAPKLMPLLSHPESEHS</sequence>
<evidence type="ECO:0000256" key="1">
    <source>
        <dbReference type="ARBA" id="ARBA00022676"/>
    </source>
</evidence>
<gene>
    <name evidence="3" type="ORF">E3A20_13190</name>
</gene>
<accession>A0A5C6M6C3</accession>
<proteinExistence type="predicted"/>
<keyword evidence="4" id="KW-1185">Reference proteome</keyword>
<protein>
    <recommendedName>
        <fullName evidence="5">Penicillin-binding protein transpeptidase domain-containing protein</fullName>
    </recommendedName>
</protein>
<evidence type="ECO:0000256" key="2">
    <source>
        <dbReference type="ARBA" id="ARBA00022679"/>
    </source>
</evidence>
<dbReference type="InterPro" id="IPR012338">
    <property type="entry name" value="Beta-lactam/transpept-like"/>
</dbReference>
<dbReference type="GO" id="GO:0008955">
    <property type="term" value="F:peptidoglycan glycosyltransferase activity"/>
    <property type="evidence" value="ECO:0007669"/>
    <property type="project" value="TreeGrafter"/>
</dbReference>
<comment type="caution">
    <text evidence="3">The sequence shown here is derived from an EMBL/GenBank/DDBJ whole genome shotgun (WGS) entry which is preliminary data.</text>
</comment>
<name>A0A5C6M6C3_9PLAN</name>
<reference evidence="3 4" key="2">
    <citation type="submission" date="2019-08" db="EMBL/GenBank/DDBJ databases">
        <authorList>
            <person name="Henke P."/>
        </authorList>
    </citation>
    <scope>NUCLEOTIDE SEQUENCE [LARGE SCALE GENOMIC DNA]</scope>
    <source>
        <strain evidence="3">Phe10_nw2017</strain>
    </source>
</reference>
<dbReference type="GO" id="GO:0030288">
    <property type="term" value="C:outer membrane-bounded periplasmic space"/>
    <property type="evidence" value="ECO:0007669"/>
    <property type="project" value="TreeGrafter"/>
</dbReference>
<evidence type="ECO:0008006" key="5">
    <source>
        <dbReference type="Google" id="ProtNLM"/>
    </source>
</evidence>
<keyword evidence="1" id="KW-0328">Glycosyltransferase</keyword>
<evidence type="ECO:0000313" key="4">
    <source>
        <dbReference type="Proteomes" id="UP000321083"/>
    </source>
</evidence>
<dbReference type="PANTHER" id="PTHR32282:SF24">
    <property type="entry name" value="GLYCOSYL TRANSFERASE FAMILY 51 DOMAIN-CONTAINING PROTEIN"/>
    <property type="match status" value="1"/>
</dbReference>
<reference evidence="3 4" key="1">
    <citation type="submission" date="2019-08" db="EMBL/GenBank/DDBJ databases">
        <title>100 year-old enigma solved: identification of Planctomyces bekefii, the type genus and species of the phylum Planctomycetes.</title>
        <authorList>
            <person name="Svetlana D.N."/>
            <person name="Overmann J."/>
        </authorList>
    </citation>
    <scope>NUCLEOTIDE SEQUENCE [LARGE SCALE GENOMIC DNA]</scope>
    <source>
        <strain evidence="3">Phe10_nw2017</strain>
    </source>
</reference>